<dbReference type="PANTHER" id="PTHR23143:SF22">
    <property type="entry name" value="GOLGIN SUBFAMILY A MEMBER 6-LIKE PROTEIN 7"/>
    <property type="match status" value="1"/>
</dbReference>
<name>A0A2K5XGE8_MANLE</name>
<feature type="compositionally biased region" description="Basic and acidic residues" evidence="2">
    <location>
        <begin position="93"/>
        <end position="104"/>
    </location>
</feature>
<dbReference type="GeneTree" id="ENSGT00940000163338"/>
<feature type="region of interest" description="Disordered" evidence="2">
    <location>
        <begin position="60"/>
        <end position="104"/>
    </location>
</feature>
<organism evidence="3 4">
    <name type="scientific">Mandrillus leucophaeus</name>
    <name type="common">Drill</name>
    <name type="synonym">Papio leucophaeus</name>
    <dbReference type="NCBI Taxonomy" id="9568"/>
    <lineage>
        <taxon>Eukaryota</taxon>
        <taxon>Metazoa</taxon>
        <taxon>Chordata</taxon>
        <taxon>Craniata</taxon>
        <taxon>Vertebrata</taxon>
        <taxon>Euteleostomi</taxon>
        <taxon>Mammalia</taxon>
        <taxon>Eutheria</taxon>
        <taxon>Euarchontoglires</taxon>
        <taxon>Primates</taxon>
        <taxon>Haplorrhini</taxon>
        <taxon>Catarrhini</taxon>
        <taxon>Cercopithecidae</taxon>
        <taxon>Cercopithecinae</taxon>
        <taxon>Mandrillus</taxon>
    </lineage>
</organism>
<dbReference type="Ensembl" id="ENSMLET00000010631.1">
    <property type="protein sequence ID" value="ENSMLEP00000002373.1"/>
    <property type="gene ID" value="ENSMLEG00000009643.1"/>
</dbReference>
<accession>A0A2K5XGE8</accession>
<evidence type="ECO:0000313" key="4">
    <source>
        <dbReference type="Proteomes" id="UP000233140"/>
    </source>
</evidence>
<proteinExistence type="inferred from homology"/>
<comment type="similarity">
    <text evidence="1">Belongs to the GOLGA6 family.</text>
</comment>
<dbReference type="STRING" id="9568.ENSMLEP00000002373"/>
<dbReference type="InterPro" id="IPR026737">
    <property type="entry name" value="GOLGA6L"/>
</dbReference>
<dbReference type="Proteomes" id="UP000233140">
    <property type="component" value="Unassembled WGS sequence"/>
</dbReference>
<evidence type="ECO:0000313" key="3">
    <source>
        <dbReference type="Ensembl" id="ENSMLEP00000002373.1"/>
    </source>
</evidence>
<dbReference type="AlphaFoldDB" id="A0A2K5XGE8"/>
<evidence type="ECO:0000256" key="1">
    <source>
        <dbReference type="ARBA" id="ARBA00008368"/>
    </source>
</evidence>
<dbReference type="PANTHER" id="PTHR23143">
    <property type="entry name" value="TRICHOHYALIN-RELATED"/>
    <property type="match status" value="1"/>
</dbReference>
<reference evidence="3" key="1">
    <citation type="submission" date="2025-08" db="UniProtKB">
        <authorList>
            <consortium name="Ensembl"/>
        </authorList>
    </citation>
    <scope>IDENTIFICATION</scope>
</reference>
<reference evidence="3" key="2">
    <citation type="submission" date="2025-09" db="UniProtKB">
        <authorList>
            <consortium name="Ensembl"/>
        </authorList>
    </citation>
    <scope>IDENTIFICATION</scope>
</reference>
<evidence type="ECO:0008006" key="5">
    <source>
        <dbReference type="Google" id="ProtNLM"/>
    </source>
</evidence>
<sequence length="231" mass="25981">MPPLAQSHSCVVRDWRCIGVLIWITPLWPQPHFPPHPMMSEENRERKLAEAKKKFRGYHQWNNAGVGTGGTDTKKKINNGTNPETTTSGGCHSPEDEKAASHHQEALRRELETQDHTIRILTSQKTELETGLYYSQEAARKCEGGNLGTRSSFNLALSQAFRGSPLCHISTSLVPGESKDLAGRLHRSWHFAGELQQALSAVSTQHKKADRYIEELTKERDALSLELYRNT</sequence>
<dbReference type="OMA" id="HTVRILM"/>
<keyword evidence="4" id="KW-1185">Reference proteome</keyword>
<evidence type="ECO:0000256" key="2">
    <source>
        <dbReference type="SAM" id="MobiDB-lite"/>
    </source>
</evidence>
<protein>
    <recommendedName>
        <fullName evidence="5">Golgin subfamily A conserved domain-containing protein</fullName>
    </recommendedName>
</protein>